<evidence type="ECO:0000259" key="7">
    <source>
        <dbReference type="Pfam" id="PF02203"/>
    </source>
</evidence>
<evidence type="ECO:0000313" key="9">
    <source>
        <dbReference type="Proteomes" id="UP000183900"/>
    </source>
</evidence>
<name>A0A0K6I3J4_9HYPH</name>
<dbReference type="InterPro" id="IPR003122">
    <property type="entry name" value="Tar_rcpt_lig-bd"/>
</dbReference>
<keyword evidence="4" id="KW-1133">Transmembrane helix</keyword>
<keyword evidence="2" id="KW-1003">Cell membrane</keyword>
<evidence type="ECO:0000256" key="2">
    <source>
        <dbReference type="ARBA" id="ARBA00022475"/>
    </source>
</evidence>
<protein>
    <submittedName>
        <fullName evidence="8">Tar ligand binding domain homologue</fullName>
    </submittedName>
</protein>
<dbReference type="GO" id="GO:0005886">
    <property type="term" value="C:plasma membrane"/>
    <property type="evidence" value="ECO:0007669"/>
    <property type="project" value="UniProtKB-SubCell"/>
</dbReference>
<proteinExistence type="predicted"/>
<dbReference type="EMBL" id="CYHE01000008">
    <property type="protein sequence ID" value="CUA97613.1"/>
    <property type="molecule type" value="Genomic_DNA"/>
</dbReference>
<keyword evidence="5" id="KW-0472">Membrane</keyword>
<evidence type="ECO:0000256" key="3">
    <source>
        <dbReference type="ARBA" id="ARBA00022692"/>
    </source>
</evidence>
<accession>A0A0K6I3J4</accession>
<comment type="subcellular location">
    <subcellularLocation>
        <location evidence="1">Cell membrane</location>
    </subcellularLocation>
</comment>
<keyword evidence="6" id="KW-0807">Transducer</keyword>
<evidence type="ECO:0000256" key="4">
    <source>
        <dbReference type="ARBA" id="ARBA00022989"/>
    </source>
</evidence>
<dbReference type="Proteomes" id="UP000183900">
    <property type="component" value="Unassembled WGS sequence"/>
</dbReference>
<dbReference type="GO" id="GO:0007165">
    <property type="term" value="P:signal transduction"/>
    <property type="evidence" value="ECO:0007669"/>
    <property type="project" value="UniProtKB-KW"/>
</dbReference>
<evidence type="ECO:0000256" key="1">
    <source>
        <dbReference type="ARBA" id="ARBA00004236"/>
    </source>
</evidence>
<reference evidence="9" key="1">
    <citation type="submission" date="2015-08" db="EMBL/GenBank/DDBJ databases">
        <authorList>
            <person name="Varghese N."/>
        </authorList>
    </citation>
    <scope>NUCLEOTIDE SEQUENCE [LARGE SCALE GENOMIC DNA]</scope>
    <source>
        <strain evidence="9">DSM 23407</strain>
    </source>
</reference>
<sequence>MLNLTVRSKLFGGFGLCVAALLAVSWLGYSGLQTASNYFHDYRAAARQSLVISESAETLTDARLAVIRYALSPNDTDGQKAEKLLSELKASKAKVSQFFAGSPQLAKLQALESDVAAYERAFLDFRTSPVQPH</sequence>
<dbReference type="Pfam" id="PF02203">
    <property type="entry name" value="TarH"/>
    <property type="match status" value="1"/>
</dbReference>
<evidence type="ECO:0000313" key="8">
    <source>
        <dbReference type="EMBL" id="CUA97613.1"/>
    </source>
</evidence>
<evidence type="ECO:0000256" key="6">
    <source>
        <dbReference type="ARBA" id="ARBA00023224"/>
    </source>
</evidence>
<dbReference type="Gene3D" id="1.20.1440.210">
    <property type="match status" value="1"/>
</dbReference>
<feature type="domain" description="Chemotaxis methyl-accepting receptor Tar-related ligand-binding" evidence="7">
    <location>
        <begin position="3"/>
        <end position="115"/>
    </location>
</feature>
<keyword evidence="3" id="KW-0812">Transmembrane</keyword>
<evidence type="ECO:0000256" key="5">
    <source>
        <dbReference type="ARBA" id="ARBA00023136"/>
    </source>
</evidence>
<dbReference type="RefSeq" id="WP_055456073.1">
    <property type="nucleotide sequence ID" value="NZ_CYHE01000008.1"/>
</dbReference>
<dbReference type="GO" id="GO:0006935">
    <property type="term" value="P:chemotaxis"/>
    <property type="evidence" value="ECO:0007669"/>
    <property type="project" value="InterPro"/>
</dbReference>
<keyword evidence="9" id="KW-1185">Reference proteome</keyword>
<gene>
    <name evidence="8" type="ORF">Ga0061067_10823</name>
</gene>
<organism evidence="8 9">
    <name type="scientific">Pannonibacter indicus</name>
    <dbReference type="NCBI Taxonomy" id="466044"/>
    <lineage>
        <taxon>Bacteria</taxon>
        <taxon>Pseudomonadati</taxon>
        <taxon>Pseudomonadota</taxon>
        <taxon>Alphaproteobacteria</taxon>
        <taxon>Hyphomicrobiales</taxon>
        <taxon>Stappiaceae</taxon>
        <taxon>Pannonibacter</taxon>
    </lineage>
</organism>
<dbReference type="AlphaFoldDB" id="A0A0K6I3J4"/>